<gene>
    <name evidence="10" type="ORF">DA73_0209770</name>
    <name evidence="9" type="ORF">DA73_0400000520</name>
</gene>
<comment type="similarity">
    <text evidence="2">Belongs to the EamA transporter family.</text>
</comment>
<comment type="subcellular location">
    <subcellularLocation>
        <location evidence="1">Cell membrane</location>
        <topology evidence="1">Multi-pass membrane protein</topology>
    </subcellularLocation>
</comment>
<feature type="transmembrane region" description="Helical" evidence="7">
    <location>
        <begin position="103"/>
        <end position="121"/>
    </location>
</feature>
<evidence type="ECO:0000313" key="9">
    <source>
        <dbReference type="EMBL" id="KAF3884148.1"/>
    </source>
</evidence>
<evidence type="ECO:0000259" key="8">
    <source>
        <dbReference type="Pfam" id="PF00892"/>
    </source>
</evidence>
<sequence length="307" mass="33474">MHTTTGRWRLGLALSLLTVLLWGILPIALAIALQVLDVYTVIWFRFLVSFVVLAIYLGGRWKLPNLSHLRSTSWILLAIAIFFLAGNYLFFMQGLALTSPANAEVIIQLAPLLMGIGGLILFKERYTLLQWIGISLLTVGLVLFFHEQLNNLITSQGKYLVGSGFVVVGAITWSIYALAQKQLLQSLSSPSIMLVIYGGCTLCFTPFANPKTIFTLGFWHFAILLFCAFNTLIAYGAFAESLEHWEASRVSAVLALAPVVTLIAVWFVSVLSPKLIAPESLTLVGIIGAVLVVLGSVTIALGKSTKT</sequence>
<feature type="transmembrane region" description="Helical" evidence="7">
    <location>
        <begin position="281"/>
        <end position="301"/>
    </location>
</feature>
<feature type="transmembrane region" description="Helical" evidence="7">
    <location>
        <begin position="40"/>
        <end position="59"/>
    </location>
</feature>
<accession>A0A0C1NB15</accession>
<dbReference type="AlphaFoldDB" id="A0A0C1NB15"/>
<reference evidence="10" key="1">
    <citation type="journal article" date="2015" name="Genome Announc.">
        <title>Draft Genome Sequence of Tolypothrix boutellei Strain VB521301.</title>
        <authorList>
            <person name="Chandrababunaidu M.M."/>
            <person name="Singh D."/>
            <person name="Sen D."/>
            <person name="Bhan S."/>
            <person name="Das S."/>
            <person name="Gupta A."/>
            <person name="Adhikary S.P."/>
            <person name="Tripathy S."/>
        </authorList>
    </citation>
    <scope>NUCLEOTIDE SEQUENCE</scope>
    <source>
        <strain evidence="10">VB521301</strain>
    </source>
</reference>
<evidence type="ECO:0000256" key="1">
    <source>
        <dbReference type="ARBA" id="ARBA00004651"/>
    </source>
</evidence>
<dbReference type="InterPro" id="IPR000620">
    <property type="entry name" value="EamA_dom"/>
</dbReference>
<feature type="transmembrane region" description="Helical" evidence="7">
    <location>
        <begin position="191"/>
        <end position="208"/>
    </location>
</feature>
<feature type="transmembrane region" description="Helical" evidence="7">
    <location>
        <begin position="128"/>
        <end position="146"/>
    </location>
</feature>
<dbReference type="PANTHER" id="PTHR32322">
    <property type="entry name" value="INNER MEMBRANE TRANSPORTER"/>
    <property type="match status" value="1"/>
</dbReference>
<dbReference type="OrthoDB" id="8479066at2"/>
<dbReference type="RefSeq" id="WP_038077577.1">
    <property type="nucleotide sequence ID" value="NZ_JHEG04000001.1"/>
</dbReference>
<feature type="transmembrane region" description="Helical" evidence="7">
    <location>
        <begin position="158"/>
        <end position="179"/>
    </location>
</feature>
<evidence type="ECO:0000256" key="7">
    <source>
        <dbReference type="SAM" id="Phobius"/>
    </source>
</evidence>
<dbReference type="InterPro" id="IPR037185">
    <property type="entry name" value="EmrE-like"/>
</dbReference>
<keyword evidence="11" id="KW-1185">Reference proteome</keyword>
<dbReference type="EMBL" id="JHEG04000001">
    <property type="protein sequence ID" value="KAF3884148.1"/>
    <property type="molecule type" value="Genomic_DNA"/>
</dbReference>
<name>A0A0C1NB15_9CYAN</name>
<proteinExistence type="inferred from homology"/>
<dbReference type="STRING" id="1479485.DA73_0209770"/>
<feature type="transmembrane region" description="Helical" evidence="7">
    <location>
        <begin position="71"/>
        <end position="91"/>
    </location>
</feature>
<dbReference type="GO" id="GO:0005886">
    <property type="term" value="C:plasma membrane"/>
    <property type="evidence" value="ECO:0007669"/>
    <property type="project" value="UniProtKB-SubCell"/>
</dbReference>
<feature type="domain" description="EamA" evidence="8">
    <location>
        <begin position="10"/>
        <end position="144"/>
    </location>
</feature>
<evidence type="ECO:0000256" key="6">
    <source>
        <dbReference type="ARBA" id="ARBA00023136"/>
    </source>
</evidence>
<dbReference type="Proteomes" id="UP000029738">
    <property type="component" value="Unassembled WGS sequence"/>
</dbReference>
<protein>
    <submittedName>
        <fullName evidence="9">DMT family transporter</fullName>
    </submittedName>
    <submittedName>
        <fullName evidence="10">Membrane protein</fullName>
    </submittedName>
</protein>
<comment type="caution">
    <text evidence="10">The sequence shown here is derived from an EMBL/GenBank/DDBJ whole genome shotgun (WGS) entry which is preliminary data.</text>
</comment>
<keyword evidence="6 7" id="KW-0472">Membrane</keyword>
<keyword evidence="4 7" id="KW-0812">Transmembrane</keyword>
<feature type="domain" description="EamA" evidence="8">
    <location>
        <begin position="162"/>
        <end position="299"/>
    </location>
</feature>
<organism evidence="10">
    <name type="scientific">Tolypothrix bouteillei VB521301</name>
    <dbReference type="NCBI Taxonomy" id="1479485"/>
    <lineage>
        <taxon>Bacteria</taxon>
        <taxon>Bacillati</taxon>
        <taxon>Cyanobacteriota</taxon>
        <taxon>Cyanophyceae</taxon>
        <taxon>Nostocales</taxon>
        <taxon>Tolypothrichaceae</taxon>
        <taxon>Tolypothrix</taxon>
    </lineage>
</organism>
<evidence type="ECO:0000313" key="11">
    <source>
        <dbReference type="Proteomes" id="UP000029738"/>
    </source>
</evidence>
<keyword evidence="3" id="KW-1003">Cell membrane</keyword>
<keyword evidence="5 7" id="KW-1133">Transmembrane helix</keyword>
<evidence type="ECO:0000256" key="2">
    <source>
        <dbReference type="ARBA" id="ARBA00007362"/>
    </source>
</evidence>
<feature type="transmembrane region" description="Helical" evidence="7">
    <location>
        <begin position="214"/>
        <end position="238"/>
    </location>
</feature>
<dbReference type="Pfam" id="PF00892">
    <property type="entry name" value="EamA"/>
    <property type="match status" value="2"/>
</dbReference>
<evidence type="ECO:0000256" key="4">
    <source>
        <dbReference type="ARBA" id="ARBA00022692"/>
    </source>
</evidence>
<evidence type="ECO:0000256" key="3">
    <source>
        <dbReference type="ARBA" id="ARBA00022475"/>
    </source>
</evidence>
<dbReference type="InterPro" id="IPR050638">
    <property type="entry name" value="AA-Vitamin_Transporters"/>
</dbReference>
<evidence type="ECO:0000256" key="5">
    <source>
        <dbReference type="ARBA" id="ARBA00022989"/>
    </source>
</evidence>
<dbReference type="PANTHER" id="PTHR32322:SF18">
    <property type="entry name" value="S-ADENOSYLMETHIONINE_S-ADENOSYLHOMOCYSTEINE TRANSPORTER"/>
    <property type="match status" value="1"/>
</dbReference>
<feature type="transmembrane region" description="Helical" evidence="7">
    <location>
        <begin position="250"/>
        <end position="269"/>
    </location>
</feature>
<evidence type="ECO:0000313" key="10">
    <source>
        <dbReference type="EMBL" id="KIE11927.1"/>
    </source>
</evidence>
<dbReference type="SUPFAM" id="SSF103481">
    <property type="entry name" value="Multidrug resistance efflux transporter EmrE"/>
    <property type="match status" value="2"/>
</dbReference>
<dbReference type="EMBL" id="JHEG02000037">
    <property type="protein sequence ID" value="KIE11927.1"/>
    <property type="molecule type" value="Genomic_DNA"/>
</dbReference>
<reference evidence="9" key="2">
    <citation type="submission" date="2019-11" db="EMBL/GenBank/DDBJ databases">
        <title>Improved Assembly of Tolypothrix boutellei genome.</title>
        <authorList>
            <person name="Sarangi A.N."/>
            <person name="Mukherjee M."/>
            <person name="Ghosh S."/>
            <person name="Singh D."/>
            <person name="Das A."/>
            <person name="Kant S."/>
            <person name="Prusty A."/>
            <person name="Tripathy S."/>
        </authorList>
    </citation>
    <scope>NUCLEOTIDE SEQUENCE</scope>
    <source>
        <strain evidence="9">VB521301</strain>
    </source>
</reference>